<sequence>MDSNTERNISFEENDGKKHKGSESLIMDRDETDKLLQKSLVSDGLINAIKETFLSVDFVGQFCQAIVVSESFMHGISEVIHQRVDMQVKDVKEQLKVANERIVKLTNKLNDIEQYSKRRDLIITGIPMKQREDTTSIIIDLAKSLGVKIDVKDIYATHRLPVRRIDSTQPIISPIRRDRVGKGGGGLLVFVRNDIIAKRCNTLENPDFETLFLELYLNDGKRYLLGACYRPDWINCLKFIEHLSDALYKIRSNIHRQYDSIVFTGDFNCHSYKWCPTRKSTVEGDMLYDFALNEGLVQLVSEPTRLKSKSCLDLILMNNIASVTNVCVKSPLCSSCDHSIV</sequence>
<organism evidence="4 6">
    <name type="scientific">Didymodactylos carnosus</name>
    <dbReference type="NCBI Taxonomy" id="1234261"/>
    <lineage>
        <taxon>Eukaryota</taxon>
        <taxon>Metazoa</taxon>
        <taxon>Spiralia</taxon>
        <taxon>Gnathifera</taxon>
        <taxon>Rotifera</taxon>
        <taxon>Eurotatoria</taxon>
        <taxon>Bdelloidea</taxon>
        <taxon>Philodinida</taxon>
        <taxon>Philodinidae</taxon>
        <taxon>Didymodactylos</taxon>
    </lineage>
</organism>
<feature type="coiled-coil region" evidence="1">
    <location>
        <begin position="81"/>
        <end position="115"/>
    </location>
</feature>
<comment type="caution">
    <text evidence="4">The sequence shown here is derived from an EMBL/GenBank/DDBJ whole genome shotgun (WGS) entry which is preliminary data.</text>
</comment>
<dbReference type="SUPFAM" id="SSF56219">
    <property type="entry name" value="DNase I-like"/>
    <property type="match status" value="1"/>
</dbReference>
<dbReference type="EMBL" id="CAJNOQ010000725">
    <property type="protein sequence ID" value="CAF0832117.1"/>
    <property type="molecule type" value="Genomic_DNA"/>
</dbReference>
<protein>
    <recommendedName>
        <fullName evidence="3">Endonuclease/exonuclease/phosphatase domain-containing protein</fullName>
    </recommendedName>
</protein>
<evidence type="ECO:0000256" key="1">
    <source>
        <dbReference type="SAM" id="Coils"/>
    </source>
</evidence>
<dbReference type="OrthoDB" id="416454at2759"/>
<gene>
    <name evidence="4" type="ORF">GPM918_LOCUS5110</name>
    <name evidence="5" type="ORF">SRO942_LOCUS5106</name>
</gene>
<dbReference type="EMBL" id="CAJOBC010000724">
    <property type="protein sequence ID" value="CAF3619121.1"/>
    <property type="molecule type" value="Genomic_DNA"/>
</dbReference>
<evidence type="ECO:0000313" key="6">
    <source>
        <dbReference type="Proteomes" id="UP000663829"/>
    </source>
</evidence>
<dbReference type="Proteomes" id="UP000681722">
    <property type="component" value="Unassembled WGS sequence"/>
</dbReference>
<dbReference type="Gene3D" id="3.60.10.10">
    <property type="entry name" value="Endonuclease/exonuclease/phosphatase"/>
    <property type="match status" value="1"/>
</dbReference>
<name>A0A813V331_9BILA</name>
<feature type="region of interest" description="Disordered" evidence="2">
    <location>
        <begin position="1"/>
        <end position="24"/>
    </location>
</feature>
<dbReference type="GO" id="GO:0003824">
    <property type="term" value="F:catalytic activity"/>
    <property type="evidence" value="ECO:0007669"/>
    <property type="project" value="InterPro"/>
</dbReference>
<evidence type="ECO:0000313" key="4">
    <source>
        <dbReference type="EMBL" id="CAF0832117.1"/>
    </source>
</evidence>
<dbReference type="InterPro" id="IPR036691">
    <property type="entry name" value="Endo/exonu/phosph_ase_sf"/>
</dbReference>
<evidence type="ECO:0000259" key="3">
    <source>
        <dbReference type="Pfam" id="PF14529"/>
    </source>
</evidence>
<feature type="domain" description="Endonuclease/exonuclease/phosphatase" evidence="3">
    <location>
        <begin position="228"/>
        <end position="341"/>
    </location>
</feature>
<dbReference type="AlphaFoldDB" id="A0A813V331"/>
<dbReference type="Proteomes" id="UP000663829">
    <property type="component" value="Unassembled WGS sequence"/>
</dbReference>
<dbReference type="PANTHER" id="PTHR33776:SF3">
    <property type="entry name" value="PHD-TYPE DOMAIN-CONTAINING PROTEIN"/>
    <property type="match status" value="1"/>
</dbReference>
<proteinExistence type="predicted"/>
<evidence type="ECO:0000256" key="2">
    <source>
        <dbReference type="SAM" id="MobiDB-lite"/>
    </source>
</evidence>
<dbReference type="Pfam" id="PF14529">
    <property type="entry name" value="Exo_endo_phos_2"/>
    <property type="match status" value="1"/>
</dbReference>
<dbReference type="PANTHER" id="PTHR33776">
    <property type="entry name" value="ENDO/EXONUCLEASE/PHOSPHATASE DOMAIN-CONTAINING PROTEIN"/>
    <property type="match status" value="1"/>
</dbReference>
<evidence type="ECO:0000313" key="5">
    <source>
        <dbReference type="EMBL" id="CAF3619121.1"/>
    </source>
</evidence>
<keyword evidence="6" id="KW-1185">Reference proteome</keyword>
<reference evidence="4" key="1">
    <citation type="submission" date="2021-02" db="EMBL/GenBank/DDBJ databases">
        <authorList>
            <person name="Nowell W R."/>
        </authorList>
    </citation>
    <scope>NUCLEOTIDE SEQUENCE</scope>
</reference>
<keyword evidence="1" id="KW-0175">Coiled coil</keyword>
<dbReference type="InterPro" id="IPR005135">
    <property type="entry name" value="Endo/exonuclease/phosphatase"/>
</dbReference>
<accession>A0A813V331</accession>